<evidence type="ECO:0000313" key="2">
    <source>
        <dbReference type="Proteomes" id="UP000282837"/>
    </source>
</evidence>
<proteinExistence type="predicted"/>
<dbReference type="Proteomes" id="UP000282837">
    <property type="component" value="Unassembled WGS sequence"/>
</dbReference>
<dbReference type="AlphaFoldDB" id="A0A437N272"/>
<name>A0A437N272_9SPHN</name>
<accession>A0A437N272</accession>
<dbReference type="EMBL" id="SACO01000011">
    <property type="protein sequence ID" value="RVU03945.1"/>
    <property type="molecule type" value="Genomic_DNA"/>
</dbReference>
<organism evidence="1 2">
    <name type="scientific">Novosphingobium umbonatum</name>
    <dbReference type="NCBI Taxonomy" id="1908524"/>
    <lineage>
        <taxon>Bacteria</taxon>
        <taxon>Pseudomonadati</taxon>
        <taxon>Pseudomonadota</taxon>
        <taxon>Alphaproteobacteria</taxon>
        <taxon>Sphingomonadales</taxon>
        <taxon>Sphingomonadaceae</taxon>
        <taxon>Novosphingobium</taxon>
    </lineage>
</organism>
<protein>
    <submittedName>
        <fullName evidence="1">Uncharacterized protein</fullName>
    </submittedName>
</protein>
<evidence type="ECO:0000313" key="1">
    <source>
        <dbReference type="EMBL" id="RVU03945.1"/>
    </source>
</evidence>
<keyword evidence="2" id="KW-1185">Reference proteome</keyword>
<reference evidence="1 2" key="1">
    <citation type="submission" date="2019-01" db="EMBL/GenBank/DDBJ databases">
        <authorList>
            <person name="Chen W.-M."/>
        </authorList>
    </citation>
    <scope>NUCLEOTIDE SEQUENCE [LARGE SCALE GENOMIC DNA]</scope>
    <source>
        <strain evidence="1 2">FSY-9</strain>
    </source>
</reference>
<comment type="caution">
    <text evidence="1">The sequence shown here is derived from an EMBL/GenBank/DDBJ whole genome shotgun (WGS) entry which is preliminary data.</text>
</comment>
<sequence length="105" mass="11654">MDKELSYLRHENDRLIKSNYDLSNQKRIGMRIADSLNNQLTADLAKAHADLAIAVAALKVIERRGVNSASATEARRALAQIAGIEAAPAENSSRLREWLKGKFHD</sequence>
<gene>
    <name evidence="1" type="ORF">EOE18_13915</name>
</gene>
<dbReference type="RefSeq" id="WP_127710537.1">
    <property type="nucleotide sequence ID" value="NZ_SACO01000011.1"/>
</dbReference>